<protein>
    <submittedName>
        <fullName evidence="2">Uncharacterized protein</fullName>
    </submittedName>
</protein>
<comment type="caution">
    <text evidence="2">The sequence shown here is derived from an EMBL/GenBank/DDBJ whole genome shotgun (WGS) entry which is preliminary data.</text>
</comment>
<organism evidence="2 3">
    <name type="scientific">Volvox reticuliferus</name>
    <dbReference type="NCBI Taxonomy" id="1737510"/>
    <lineage>
        <taxon>Eukaryota</taxon>
        <taxon>Viridiplantae</taxon>
        <taxon>Chlorophyta</taxon>
        <taxon>core chlorophytes</taxon>
        <taxon>Chlorophyceae</taxon>
        <taxon>CS clade</taxon>
        <taxon>Chlamydomonadales</taxon>
        <taxon>Volvocaceae</taxon>
        <taxon>Volvox</taxon>
    </lineage>
</organism>
<evidence type="ECO:0000313" key="2">
    <source>
        <dbReference type="EMBL" id="GIL70869.1"/>
    </source>
</evidence>
<dbReference type="Proteomes" id="UP000747110">
    <property type="component" value="Unassembled WGS sequence"/>
</dbReference>
<accession>A0A8J4FDV8</accession>
<sequence>GLHVPVMAVIPPGLDFSALKVALPQDPISQLLERHHRAALSAQQVTPSSTRRGTPISLTTAPSLEAAPGSAANGGATVADEVLLAAAMKAEAAPSESPHKPAPFSPGEDTHNAPPQLA</sequence>
<evidence type="ECO:0000256" key="1">
    <source>
        <dbReference type="SAM" id="MobiDB-lite"/>
    </source>
</evidence>
<feature type="non-terminal residue" evidence="2">
    <location>
        <position position="118"/>
    </location>
</feature>
<dbReference type="EMBL" id="BNCP01000002">
    <property type="protein sequence ID" value="GIL70869.1"/>
    <property type="molecule type" value="Genomic_DNA"/>
</dbReference>
<reference evidence="2" key="1">
    <citation type="journal article" date="2021" name="Proc. Natl. Acad. Sci. U.S.A.">
        <title>Three genomes in the algal genus Volvox reveal the fate of a haploid sex-determining region after a transition to homothallism.</title>
        <authorList>
            <person name="Yamamoto K."/>
            <person name="Hamaji T."/>
            <person name="Kawai-Toyooka H."/>
            <person name="Matsuzaki R."/>
            <person name="Takahashi F."/>
            <person name="Nishimura Y."/>
            <person name="Kawachi M."/>
            <person name="Noguchi H."/>
            <person name="Minakuchi Y."/>
            <person name="Umen J.G."/>
            <person name="Toyoda A."/>
            <person name="Nozaki H."/>
        </authorList>
    </citation>
    <scope>NUCLEOTIDE SEQUENCE</scope>
    <source>
        <strain evidence="2">NIES-3786</strain>
    </source>
</reference>
<evidence type="ECO:0000313" key="3">
    <source>
        <dbReference type="Proteomes" id="UP000747110"/>
    </source>
</evidence>
<keyword evidence="3" id="KW-1185">Reference proteome</keyword>
<feature type="region of interest" description="Disordered" evidence="1">
    <location>
        <begin position="39"/>
        <end position="74"/>
    </location>
</feature>
<feature type="compositionally biased region" description="Polar residues" evidence="1">
    <location>
        <begin position="41"/>
        <end position="62"/>
    </location>
</feature>
<name>A0A8J4FDV8_9CHLO</name>
<dbReference type="OrthoDB" id="512920at2759"/>
<gene>
    <name evidence="2" type="ORF">Vretifemale_1551</name>
</gene>
<proteinExistence type="predicted"/>
<feature type="region of interest" description="Disordered" evidence="1">
    <location>
        <begin position="89"/>
        <end position="118"/>
    </location>
</feature>
<dbReference type="AlphaFoldDB" id="A0A8J4FDV8"/>